<evidence type="ECO:0000313" key="1">
    <source>
        <dbReference type="EMBL" id="CAK7337358.1"/>
    </source>
</evidence>
<dbReference type="Proteomes" id="UP001314170">
    <property type="component" value="Unassembled WGS sequence"/>
</dbReference>
<name>A0AAV1RNS5_9ROSI</name>
<reference evidence="1 2" key="1">
    <citation type="submission" date="2024-01" db="EMBL/GenBank/DDBJ databases">
        <authorList>
            <person name="Waweru B."/>
        </authorList>
    </citation>
    <scope>NUCLEOTIDE SEQUENCE [LARGE SCALE GENOMIC DNA]</scope>
</reference>
<evidence type="ECO:0000313" key="2">
    <source>
        <dbReference type="Proteomes" id="UP001314170"/>
    </source>
</evidence>
<organism evidence="1 2">
    <name type="scientific">Dovyalis caffra</name>
    <dbReference type="NCBI Taxonomy" id="77055"/>
    <lineage>
        <taxon>Eukaryota</taxon>
        <taxon>Viridiplantae</taxon>
        <taxon>Streptophyta</taxon>
        <taxon>Embryophyta</taxon>
        <taxon>Tracheophyta</taxon>
        <taxon>Spermatophyta</taxon>
        <taxon>Magnoliopsida</taxon>
        <taxon>eudicotyledons</taxon>
        <taxon>Gunneridae</taxon>
        <taxon>Pentapetalae</taxon>
        <taxon>rosids</taxon>
        <taxon>fabids</taxon>
        <taxon>Malpighiales</taxon>
        <taxon>Salicaceae</taxon>
        <taxon>Flacourtieae</taxon>
        <taxon>Dovyalis</taxon>
    </lineage>
</organism>
<sequence length="220" mass="25222">MDRLDALGIDANRKLGMMIDHAPEKMSLVGKLSTDTLPVSMDVDNNSMMMTRMKMNILRNPSRGMLIRGGVIMEARNMALKAELMLQEKGRSYYSRRSYGGDNYKTYSDMNKAINISPTRHERLMEEKTTGKQKATKSNDYPLIKAIHVVERDEEDGEVCCEPNGDEGEFKEDGECQNYVVRRMMLTPKLKDDTRRHQLFRTRCTIGNNLFNVIIDNGEL</sequence>
<dbReference type="AlphaFoldDB" id="A0AAV1RNS5"/>
<keyword evidence="2" id="KW-1185">Reference proteome</keyword>
<protein>
    <submittedName>
        <fullName evidence="1">Uncharacterized protein</fullName>
    </submittedName>
</protein>
<comment type="caution">
    <text evidence="1">The sequence shown here is derived from an EMBL/GenBank/DDBJ whole genome shotgun (WGS) entry which is preliminary data.</text>
</comment>
<dbReference type="EMBL" id="CAWUPB010001019">
    <property type="protein sequence ID" value="CAK7337358.1"/>
    <property type="molecule type" value="Genomic_DNA"/>
</dbReference>
<gene>
    <name evidence="1" type="ORF">DCAF_LOCUS12388</name>
</gene>
<proteinExistence type="predicted"/>
<accession>A0AAV1RNS5</accession>